<name>A0A4C2AGV8_EUMVA</name>
<accession>A0A4C2AGV8</accession>
<feature type="region of interest" description="Disordered" evidence="1">
    <location>
        <begin position="1"/>
        <end position="60"/>
    </location>
</feature>
<dbReference type="AlphaFoldDB" id="A0A4C2AGV8"/>
<comment type="caution">
    <text evidence="2">The sequence shown here is derived from an EMBL/GenBank/DDBJ whole genome shotgun (WGS) entry which is preliminary data.</text>
</comment>
<gene>
    <name evidence="2" type="ORF">EVAR_100960_1</name>
</gene>
<evidence type="ECO:0000256" key="1">
    <source>
        <dbReference type="SAM" id="MobiDB-lite"/>
    </source>
</evidence>
<evidence type="ECO:0000313" key="3">
    <source>
        <dbReference type="Proteomes" id="UP000299102"/>
    </source>
</evidence>
<reference evidence="2 3" key="1">
    <citation type="journal article" date="2019" name="Commun. Biol.">
        <title>The bagworm genome reveals a unique fibroin gene that provides high tensile strength.</title>
        <authorList>
            <person name="Kono N."/>
            <person name="Nakamura H."/>
            <person name="Ohtoshi R."/>
            <person name="Tomita M."/>
            <person name="Numata K."/>
            <person name="Arakawa K."/>
        </authorList>
    </citation>
    <scope>NUCLEOTIDE SEQUENCE [LARGE SCALE GENOMIC DNA]</scope>
</reference>
<dbReference type="Proteomes" id="UP000299102">
    <property type="component" value="Unassembled WGS sequence"/>
</dbReference>
<keyword evidence="3" id="KW-1185">Reference proteome</keyword>
<feature type="compositionally biased region" description="Basic and acidic residues" evidence="1">
    <location>
        <begin position="10"/>
        <end position="21"/>
    </location>
</feature>
<protein>
    <submittedName>
        <fullName evidence="2">Uncharacterized protein</fullName>
    </submittedName>
</protein>
<sequence length="145" mass="16291">MEVEFNPVKEPSKRHAVRPSEDSTSDSDPGWSDVSDHLRLHYSPAPKTSRTKPEAFHTQATDGSTYFRSLGKYPSTRSRKTYALKNLGAVSTSHTEPLPRALDLVLVSAQANDKVTKATFFQIRSVCFSEIKAEQTRKRRLTQVP</sequence>
<evidence type="ECO:0000313" key="2">
    <source>
        <dbReference type="EMBL" id="GBP98125.1"/>
    </source>
</evidence>
<organism evidence="2 3">
    <name type="scientific">Eumeta variegata</name>
    <name type="common">Bagworm moth</name>
    <name type="synonym">Eumeta japonica</name>
    <dbReference type="NCBI Taxonomy" id="151549"/>
    <lineage>
        <taxon>Eukaryota</taxon>
        <taxon>Metazoa</taxon>
        <taxon>Ecdysozoa</taxon>
        <taxon>Arthropoda</taxon>
        <taxon>Hexapoda</taxon>
        <taxon>Insecta</taxon>
        <taxon>Pterygota</taxon>
        <taxon>Neoptera</taxon>
        <taxon>Endopterygota</taxon>
        <taxon>Lepidoptera</taxon>
        <taxon>Glossata</taxon>
        <taxon>Ditrysia</taxon>
        <taxon>Tineoidea</taxon>
        <taxon>Psychidae</taxon>
        <taxon>Oiketicinae</taxon>
        <taxon>Eumeta</taxon>
    </lineage>
</organism>
<proteinExistence type="predicted"/>
<dbReference type="EMBL" id="BGZK01003073">
    <property type="protein sequence ID" value="GBP98125.1"/>
    <property type="molecule type" value="Genomic_DNA"/>
</dbReference>